<dbReference type="PANTHER" id="PTHR36566">
    <property type="entry name" value="NICKEL INSERTION PROTEIN-RELATED"/>
    <property type="match status" value="1"/>
</dbReference>
<dbReference type="RefSeq" id="WP_154425146.1">
    <property type="nucleotide sequence ID" value="NZ_VUNN01000007.1"/>
</dbReference>
<keyword evidence="1 2" id="KW-0533">Nickel</keyword>
<evidence type="ECO:0000313" key="3">
    <source>
        <dbReference type="EMBL" id="MSU06171.1"/>
    </source>
</evidence>
<proteinExistence type="inferred from homology"/>
<gene>
    <name evidence="3" type="primary">larC</name>
    <name evidence="3" type="ORF">FYJ80_05190</name>
</gene>
<dbReference type="Gene3D" id="3.30.70.1380">
    <property type="entry name" value="Transcriptional regulatory protein pf0864 domain like"/>
    <property type="match status" value="1"/>
</dbReference>
<dbReference type="PANTHER" id="PTHR36566:SF1">
    <property type="entry name" value="PYRIDINIUM-3,5-BISTHIOCARBOXYLIC ACID MONONUCLEOTIDE NICKEL INSERTION PROTEIN"/>
    <property type="match status" value="1"/>
</dbReference>
<dbReference type="EMBL" id="VUNN01000007">
    <property type="protein sequence ID" value="MSU06171.1"/>
    <property type="molecule type" value="Genomic_DNA"/>
</dbReference>
<dbReference type="AlphaFoldDB" id="A0A7X2TQ70"/>
<dbReference type="GO" id="GO:0016829">
    <property type="term" value="F:lyase activity"/>
    <property type="evidence" value="ECO:0007669"/>
    <property type="project" value="UniProtKB-UniRule"/>
</dbReference>
<comment type="caution">
    <text evidence="3">The sequence shown here is derived from an EMBL/GenBank/DDBJ whole genome shotgun (WGS) entry which is preliminary data.</text>
</comment>
<dbReference type="NCBIfam" id="TIGR00299">
    <property type="entry name" value="nickel pincer cofactor biosynthesis protein LarC"/>
    <property type="match status" value="1"/>
</dbReference>
<name>A0A7X2TQ70_9SPIO</name>
<reference evidence="3 4" key="1">
    <citation type="submission" date="2019-08" db="EMBL/GenBank/DDBJ databases">
        <title>In-depth cultivation of the pig gut microbiome towards novel bacterial diversity and tailored functional studies.</title>
        <authorList>
            <person name="Wylensek D."/>
            <person name="Hitch T.C.A."/>
            <person name="Clavel T."/>
        </authorList>
    </citation>
    <scope>NUCLEOTIDE SEQUENCE [LARGE SCALE GENOMIC DNA]</scope>
    <source>
        <strain evidence="3 4">NM-380-WT-3C1</strain>
    </source>
</reference>
<dbReference type="Proteomes" id="UP000460549">
    <property type="component" value="Unassembled WGS sequence"/>
</dbReference>
<protein>
    <recommendedName>
        <fullName evidence="2">Putative nickel insertion protein</fullName>
    </recommendedName>
</protein>
<dbReference type="GO" id="GO:0016151">
    <property type="term" value="F:nickel cation binding"/>
    <property type="evidence" value="ECO:0007669"/>
    <property type="project" value="UniProtKB-UniRule"/>
</dbReference>
<dbReference type="HAMAP" id="MF_01074">
    <property type="entry name" value="LarC"/>
    <property type="match status" value="1"/>
</dbReference>
<sequence>MKTLYFETQMGAAGDMLTASLVELFDDRSSIVDELNCLGLPNVTFSLEESIKCSIKGSHMSVKVDGVEEDEAMEHSHDHNHQHHHNTLSDIKAIVDSLRVSDKVKESVMKVYSIIAQAESFVHGASVEEVHFHEVGAMDAVADITAFCYLIEKLNPKRIISSPINTGNGYCRTMHGILPVPAPATAKILEGIPSYDDGTRGELCTPTGAALLKTFAQSFSQRPVMTIERVGFGMGKKDFERANCVRAFLGEDDNTFDDSVIELEANIDDMSAEDLAYAQEEILSSGALDVWSTSILMKKGRLGTKLSALVRECDEERVVKAIFKHTTTIGIRRSLKNRYTLNREEIIKEVEDNKIRVKYSSGYGVERSKLEFDDLKEIAKKSGKTLSEVRKFFN</sequence>
<accession>A0A7X2TQ70</accession>
<dbReference type="Pfam" id="PF01969">
    <property type="entry name" value="Ni_insertion"/>
    <property type="match status" value="1"/>
</dbReference>
<evidence type="ECO:0000256" key="2">
    <source>
        <dbReference type="HAMAP-Rule" id="MF_01074"/>
    </source>
</evidence>
<evidence type="ECO:0000256" key="1">
    <source>
        <dbReference type="ARBA" id="ARBA00022596"/>
    </source>
</evidence>
<dbReference type="InterPro" id="IPR002822">
    <property type="entry name" value="Ni_insertion"/>
</dbReference>
<keyword evidence="4" id="KW-1185">Reference proteome</keyword>
<keyword evidence="2" id="KW-0456">Lyase</keyword>
<comment type="similarity">
    <text evidence="2">Belongs to the LarC family.</text>
</comment>
<evidence type="ECO:0000313" key="4">
    <source>
        <dbReference type="Proteomes" id="UP000460549"/>
    </source>
</evidence>
<organism evidence="3 4">
    <name type="scientific">Bullifex porci</name>
    <dbReference type="NCBI Taxonomy" id="2606638"/>
    <lineage>
        <taxon>Bacteria</taxon>
        <taxon>Pseudomonadati</taxon>
        <taxon>Spirochaetota</taxon>
        <taxon>Spirochaetia</taxon>
        <taxon>Spirochaetales</taxon>
        <taxon>Spirochaetaceae</taxon>
        <taxon>Bullifex</taxon>
    </lineage>
</organism>